<proteinExistence type="predicted"/>
<dbReference type="AlphaFoldDB" id="A0A3N6LXY1"/>
<comment type="caution">
    <text evidence="2">The sequence shown here is derived from an EMBL/GenBank/DDBJ whole genome shotgun (WGS) entry which is preliminary data.</text>
</comment>
<gene>
    <name evidence="2" type="ORF">EA462_00150</name>
</gene>
<dbReference type="Proteomes" id="UP000273828">
    <property type="component" value="Unassembled WGS sequence"/>
</dbReference>
<keyword evidence="1" id="KW-1133">Transmembrane helix</keyword>
<organism evidence="2 3">
    <name type="scientific">Natrarchaeobius halalkaliphilus</name>
    <dbReference type="NCBI Taxonomy" id="1679091"/>
    <lineage>
        <taxon>Archaea</taxon>
        <taxon>Methanobacteriati</taxon>
        <taxon>Methanobacteriota</taxon>
        <taxon>Stenosarchaea group</taxon>
        <taxon>Halobacteria</taxon>
        <taxon>Halobacteriales</taxon>
        <taxon>Natrialbaceae</taxon>
        <taxon>Natrarchaeobius</taxon>
    </lineage>
</organism>
<name>A0A3N6LXY1_9EURY</name>
<accession>A0A3N6LXY1</accession>
<evidence type="ECO:0000256" key="1">
    <source>
        <dbReference type="SAM" id="Phobius"/>
    </source>
</evidence>
<protein>
    <submittedName>
        <fullName evidence="2">Uncharacterized protein</fullName>
    </submittedName>
</protein>
<evidence type="ECO:0000313" key="3">
    <source>
        <dbReference type="Proteomes" id="UP000273828"/>
    </source>
</evidence>
<reference evidence="2 3" key="1">
    <citation type="submission" date="2018-10" db="EMBL/GenBank/DDBJ databases">
        <title>Natrarchaeobius chitinivorans gen. nov., sp. nov., and Natrarchaeobius haloalkaliphilus sp. nov., alkaliphilic, chitin-utilizing haloarchaea from hypersaline alkaline lakes.</title>
        <authorList>
            <person name="Sorokin D.Y."/>
            <person name="Elcheninov A.G."/>
            <person name="Kostrikina N.A."/>
            <person name="Bale N.J."/>
            <person name="Sinninghe Damste J.S."/>
            <person name="Khijniak T.V."/>
            <person name="Kublanov I.V."/>
            <person name="Toshchakov S.V."/>
        </authorList>
    </citation>
    <scope>NUCLEOTIDE SEQUENCE [LARGE SCALE GENOMIC DNA]</scope>
    <source>
        <strain evidence="2 3">AArcht-Sl</strain>
    </source>
</reference>
<keyword evidence="3" id="KW-1185">Reference proteome</keyword>
<evidence type="ECO:0000313" key="2">
    <source>
        <dbReference type="EMBL" id="RQG92684.1"/>
    </source>
</evidence>
<dbReference type="OrthoDB" id="381276at2157"/>
<sequence length="64" mass="7176">MNLPAEPITIDGIAFVLILLVLPVVSYGTMAENELVWGFGLMLLLLGSLIPLVMEFWIREDEEE</sequence>
<feature type="transmembrane region" description="Helical" evidence="1">
    <location>
        <begin position="12"/>
        <end position="30"/>
    </location>
</feature>
<dbReference type="RefSeq" id="WP_124176557.1">
    <property type="nucleotide sequence ID" value="NZ_REFY01000001.1"/>
</dbReference>
<keyword evidence="1" id="KW-0472">Membrane</keyword>
<dbReference type="EMBL" id="REFY01000001">
    <property type="protein sequence ID" value="RQG92684.1"/>
    <property type="molecule type" value="Genomic_DNA"/>
</dbReference>
<feature type="transmembrane region" description="Helical" evidence="1">
    <location>
        <begin position="36"/>
        <end position="58"/>
    </location>
</feature>
<keyword evidence="1" id="KW-0812">Transmembrane</keyword>